<keyword evidence="10" id="KW-1185">Reference proteome</keyword>
<comment type="catalytic activity">
    <reaction evidence="7">
        <text>a CDP-1,2-diacyl-sn-glycerol + sn-glycerol 3-phosphate = a 1,2-diacyl-sn-glycero-3-phospho-(1'-sn-glycero-3'-phosphate) + CMP + H(+)</text>
        <dbReference type="Rhea" id="RHEA:12593"/>
        <dbReference type="ChEBI" id="CHEBI:15378"/>
        <dbReference type="ChEBI" id="CHEBI:57597"/>
        <dbReference type="ChEBI" id="CHEBI:58332"/>
        <dbReference type="ChEBI" id="CHEBI:60110"/>
        <dbReference type="ChEBI" id="CHEBI:60377"/>
        <dbReference type="EC" id="2.7.8.5"/>
    </reaction>
</comment>
<evidence type="ECO:0000256" key="3">
    <source>
        <dbReference type="ARBA" id="ARBA00022737"/>
    </source>
</evidence>
<evidence type="ECO:0000256" key="4">
    <source>
        <dbReference type="ARBA" id="ARBA00023098"/>
    </source>
</evidence>
<evidence type="ECO:0000256" key="5">
    <source>
        <dbReference type="ARBA" id="ARBA00023209"/>
    </source>
</evidence>
<keyword evidence="1 7" id="KW-0444">Lipid biosynthesis</keyword>
<dbReference type="AlphaFoldDB" id="A0A7G2CSY6"/>
<sequence length="221" mass="25300">MFVLLVYVLILLAAFYFVTLAFGETHSPSGAHRHLDPSAQEKNKQLMETAWATEHIPQSHQRSVLSFLGQQCCIIPAEARHITILHQPSEFYEQLKAMVTAAERKVMMSALYIGDGPLSRGLMECIENKAKDMKAQGKAFEVNIILDYNRMHDRQNLKTVQNLLALDYEYDNKNNNKKDTEGRISIKVHLFQNPCEWNRLFTPLGRAKEVLGCTTHKTIRL</sequence>
<dbReference type="EC" id="2.7.8.5" evidence="7"/>
<dbReference type="GO" id="GO:0032049">
    <property type="term" value="P:cardiolipin biosynthetic process"/>
    <property type="evidence" value="ECO:0007669"/>
    <property type="project" value="InterPro"/>
</dbReference>
<organism evidence="9 10">
    <name type="scientific">Angomonas deanei</name>
    <dbReference type="NCBI Taxonomy" id="59799"/>
    <lineage>
        <taxon>Eukaryota</taxon>
        <taxon>Discoba</taxon>
        <taxon>Euglenozoa</taxon>
        <taxon>Kinetoplastea</taxon>
        <taxon>Metakinetoplastina</taxon>
        <taxon>Trypanosomatida</taxon>
        <taxon>Trypanosomatidae</taxon>
        <taxon>Strigomonadinae</taxon>
        <taxon>Angomonas</taxon>
    </lineage>
</organism>
<comment type="subcellular location">
    <subcellularLocation>
        <location evidence="7">Mitochondrion</location>
    </subcellularLocation>
</comment>
<evidence type="ECO:0000256" key="1">
    <source>
        <dbReference type="ARBA" id="ARBA00022516"/>
    </source>
</evidence>
<dbReference type="VEuPathDB" id="TriTrypDB:ADEAN_000969000"/>
<proteinExistence type="inferred from homology"/>
<evidence type="ECO:0000256" key="6">
    <source>
        <dbReference type="ARBA" id="ARBA00023264"/>
    </source>
</evidence>
<keyword evidence="4 7" id="KW-0443">Lipid metabolism</keyword>
<keyword evidence="8" id="KW-0732">Signal</keyword>
<feature type="chain" id="PRO_5028974319" description="CDP-diacylglycerol--glycerol-3-phosphate 3-phosphatidyltransferase" evidence="8">
    <location>
        <begin position="22"/>
        <end position="221"/>
    </location>
</feature>
<keyword evidence="3" id="KW-0677">Repeat</keyword>
<keyword evidence="7" id="KW-0547">Nucleotide-binding</keyword>
<dbReference type="PANTHER" id="PTHR12586:SF1">
    <property type="entry name" value="CDP-DIACYLGLYCEROL--GLYCEROL-3-PHOSPHATE 3-PHOSPHATIDYLTRANSFERASE, MITOCHONDRIAL"/>
    <property type="match status" value="1"/>
</dbReference>
<dbReference type="InterPro" id="IPR016270">
    <property type="entry name" value="PGS1"/>
</dbReference>
<comment type="similarity">
    <text evidence="7">Belongs to the CDP-alcohol phosphatidyltransferase class-II family.</text>
</comment>
<protein>
    <recommendedName>
        <fullName evidence="7">CDP-diacylglycerol--glycerol-3-phosphate 3-phosphatidyltransferase</fullName>
        <ecNumber evidence="7">2.7.8.5</ecNumber>
    </recommendedName>
</protein>
<reference evidence="9 10" key="1">
    <citation type="submission" date="2020-08" db="EMBL/GenBank/DDBJ databases">
        <authorList>
            <person name="Newling K."/>
            <person name="Davey J."/>
            <person name="Forrester S."/>
        </authorList>
    </citation>
    <scope>NUCLEOTIDE SEQUENCE [LARGE SCALE GENOMIC DNA]</scope>
    <source>
        <strain evidence="10">Crithidia deanei Carvalho (ATCC PRA-265)</strain>
    </source>
</reference>
<evidence type="ECO:0000256" key="2">
    <source>
        <dbReference type="ARBA" id="ARBA00022679"/>
    </source>
</evidence>
<dbReference type="GO" id="GO:0008444">
    <property type="term" value="F:CDP-diacylglycerol-glycerol-3-phosphate 3-phosphatidyltransferase activity"/>
    <property type="evidence" value="ECO:0007669"/>
    <property type="project" value="UniProtKB-EC"/>
</dbReference>
<dbReference type="GO" id="GO:0005739">
    <property type="term" value="C:mitochondrion"/>
    <property type="evidence" value="ECO:0007669"/>
    <property type="project" value="UniProtKB-SubCell"/>
</dbReference>
<comment type="pathway">
    <text evidence="7">Phospholipid metabolism; phosphatidylglycerol biosynthesis; phosphatidylglycerol from CDP-diacylglycerol: step 1/2.</text>
</comment>
<dbReference type="GO" id="GO:0005524">
    <property type="term" value="F:ATP binding"/>
    <property type="evidence" value="ECO:0007669"/>
    <property type="project" value="UniProtKB-KW"/>
</dbReference>
<dbReference type="EMBL" id="LR877168">
    <property type="protein sequence ID" value="CAD2222151.1"/>
    <property type="molecule type" value="Genomic_DNA"/>
</dbReference>
<evidence type="ECO:0000256" key="8">
    <source>
        <dbReference type="SAM" id="SignalP"/>
    </source>
</evidence>
<name>A0A7G2CSY6_9TRYP</name>
<keyword evidence="7" id="KW-0067">ATP-binding</keyword>
<accession>A0A7G2CSY6</accession>
<dbReference type="PANTHER" id="PTHR12586">
    <property type="entry name" value="CDP-DIACYLGLYCEROL--SERINE O-PHOSPHATIDYLTRANSFERASE"/>
    <property type="match status" value="1"/>
</dbReference>
<keyword evidence="7" id="KW-0496">Mitochondrion</keyword>
<dbReference type="Proteomes" id="UP000515908">
    <property type="component" value="Chromosome 24"/>
</dbReference>
<comment type="function">
    <text evidence="7">Functions in the biosynthesis of the anionic phospholipids phosphatidylglycerol and cardiolipin.</text>
</comment>
<dbReference type="Gene3D" id="3.30.870.10">
    <property type="entry name" value="Endonuclease Chain A"/>
    <property type="match status" value="1"/>
</dbReference>
<evidence type="ECO:0000256" key="7">
    <source>
        <dbReference type="RuleBase" id="RU365024"/>
    </source>
</evidence>
<evidence type="ECO:0000313" key="10">
    <source>
        <dbReference type="Proteomes" id="UP000515908"/>
    </source>
</evidence>
<gene>
    <name evidence="9" type="ORF">ADEAN_000969000</name>
</gene>
<feature type="signal peptide" evidence="8">
    <location>
        <begin position="1"/>
        <end position="21"/>
    </location>
</feature>
<dbReference type="UniPathway" id="UPA00084">
    <property type="reaction ID" value="UER00503"/>
</dbReference>
<evidence type="ECO:0000313" key="9">
    <source>
        <dbReference type="EMBL" id="CAD2222151.1"/>
    </source>
</evidence>
<keyword evidence="5 7" id="KW-0594">Phospholipid biosynthesis</keyword>
<keyword evidence="6 7" id="KW-1208">Phospholipid metabolism</keyword>
<dbReference type="SUPFAM" id="SSF56024">
    <property type="entry name" value="Phospholipase D/nuclease"/>
    <property type="match status" value="1"/>
</dbReference>
<keyword evidence="2 7" id="KW-0808">Transferase</keyword>